<proteinExistence type="predicted"/>
<accession>A0ABV2SRZ3</accession>
<dbReference type="EMBL" id="JBEXAE010000002">
    <property type="protein sequence ID" value="MET6989914.1"/>
    <property type="molecule type" value="Genomic_DNA"/>
</dbReference>
<comment type="caution">
    <text evidence="1">The sequence shown here is derived from an EMBL/GenBank/DDBJ whole genome shotgun (WGS) entry which is preliminary data.</text>
</comment>
<sequence length="218" mass="25429">MKKLAILVGLVFSSCSSIQLVENWKSPDIVIFDANKVLVVGMTQNKEAREDFETKLTKEFTKRDIEAMRSLDLFDVEFTSSKKSEQEIAAVEDLLIERDFDAILFTKVTGSESKKTFRKRLSEVGGIYGSFRDDYLQYQDIYYRDNYYEEFMVYHAETSLYCICVGKERQLIWRGSIDITDPQDVNKTIDDYIKLIVLALEEQDIIFRKNRKNEITGL</sequence>
<protein>
    <recommendedName>
        <fullName evidence="3">Cardiolipin synthetase</fullName>
    </recommendedName>
</protein>
<reference evidence="1 2" key="1">
    <citation type="submission" date="2024-07" db="EMBL/GenBank/DDBJ databases">
        <title>The genome sequence of type strain Sediminicola arcticus GDMCC 1.2805.</title>
        <authorList>
            <person name="Liu Y."/>
        </authorList>
    </citation>
    <scope>NUCLEOTIDE SEQUENCE [LARGE SCALE GENOMIC DNA]</scope>
    <source>
        <strain evidence="1 2">GDMCC 1.2805</strain>
    </source>
</reference>
<gene>
    <name evidence="1" type="ORF">ABXZ36_04540</name>
</gene>
<keyword evidence="2" id="KW-1185">Reference proteome</keyword>
<name>A0ABV2SRZ3_9FLAO</name>
<dbReference type="Proteomes" id="UP001549799">
    <property type="component" value="Unassembled WGS sequence"/>
</dbReference>
<evidence type="ECO:0000313" key="2">
    <source>
        <dbReference type="Proteomes" id="UP001549799"/>
    </source>
</evidence>
<evidence type="ECO:0008006" key="3">
    <source>
        <dbReference type="Google" id="ProtNLM"/>
    </source>
</evidence>
<evidence type="ECO:0000313" key="1">
    <source>
        <dbReference type="EMBL" id="MET6989914.1"/>
    </source>
</evidence>
<dbReference type="RefSeq" id="WP_354614295.1">
    <property type="nucleotide sequence ID" value="NZ_JBEXAE010000002.1"/>
</dbReference>
<organism evidence="1 2">
    <name type="scientific">Sediminicola arcticus</name>
    <dbReference type="NCBI Taxonomy" id="1574308"/>
    <lineage>
        <taxon>Bacteria</taxon>
        <taxon>Pseudomonadati</taxon>
        <taxon>Bacteroidota</taxon>
        <taxon>Flavobacteriia</taxon>
        <taxon>Flavobacteriales</taxon>
        <taxon>Flavobacteriaceae</taxon>
        <taxon>Sediminicola</taxon>
    </lineage>
</organism>
<dbReference type="PROSITE" id="PS51257">
    <property type="entry name" value="PROKAR_LIPOPROTEIN"/>
    <property type="match status" value="1"/>
</dbReference>